<evidence type="ECO:0000256" key="1">
    <source>
        <dbReference type="SAM" id="MobiDB-lite"/>
    </source>
</evidence>
<dbReference type="EMBL" id="DRHL01000016">
    <property type="protein sequence ID" value="HEB13411.1"/>
    <property type="molecule type" value="Genomic_DNA"/>
</dbReference>
<feature type="compositionally biased region" description="Low complexity" evidence="1">
    <location>
        <begin position="45"/>
        <end position="56"/>
    </location>
</feature>
<gene>
    <name evidence="2" type="ORF">ENI13_00340</name>
</gene>
<protein>
    <submittedName>
        <fullName evidence="2">Uncharacterized protein</fullName>
    </submittedName>
</protein>
<organism evidence="2">
    <name type="scientific">candidate division CPR3 bacterium</name>
    <dbReference type="NCBI Taxonomy" id="2268181"/>
    <lineage>
        <taxon>Bacteria</taxon>
        <taxon>Bacteria division CPR3</taxon>
    </lineage>
</organism>
<proteinExistence type="predicted"/>
<comment type="caution">
    <text evidence="2">The sequence shown here is derived from an EMBL/GenBank/DDBJ whole genome shotgun (WGS) entry which is preliminary data.</text>
</comment>
<evidence type="ECO:0000313" key="2">
    <source>
        <dbReference type="EMBL" id="HEB13411.1"/>
    </source>
</evidence>
<sequence length="98" mass="10679">MSEIQNRIEGTLCPKCEGSFLRGQVAAKVKGKYYHKDCIKQNKVAGETAGKTGETAGESRDEQGRFMPGASGNPKGGNSQTEEEKLVKKAIKELVKEY</sequence>
<reference evidence="2" key="1">
    <citation type="journal article" date="2020" name="mSystems">
        <title>Genome- and Community-Level Interaction Insights into Carbon Utilization and Element Cycling Functions of Hydrothermarchaeota in Hydrothermal Sediment.</title>
        <authorList>
            <person name="Zhou Z."/>
            <person name="Liu Y."/>
            <person name="Xu W."/>
            <person name="Pan J."/>
            <person name="Luo Z.H."/>
            <person name="Li M."/>
        </authorList>
    </citation>
    <scope>NUCLEOTIDE SEQUENCE [LARGE SCALE GENOMIC DNA]</scope>
    <source>
        <strain evidence="2">HyVt-369</strain>
    </source>
</reference>
<feature type="region of interest" description="Disordered" evidence="1">
    <location>
        <begin position="44"/>
        <end position="85"/>
    </location>
</feature>
<name>A0A7C1P590_UNCC3</name>
<dbReference type="Proteomes" id="UP000885695">
    <property type="component" value="Unassembled WGS sequence"/>
</dbReference>
<dbReference type="AlphaFoldDB" id="A0A7C1P590"/>
<accession>A0A7C1P590</accession>